<keyword evidence="2" id="KW-1185">Reference proteome</keyword>
<dbReference type="GeneID" id="94837527"/>
<reference evidence="1" key="1">
    <citation type="submission" date="2016-10" db="EMBL/GenBank/DDBJ databases">
        <authorList>
            <person name="Benchimol M."/>
            <person name="Almeida L.G."/>
            <person name="Vasconcelos A.T."/>
            <person name="Perreira-Neves A."/>
            <person name="Rosa I.A."/>
            <person name="Tasca T."/>
            <person name="Bogo M.R."/>
            <person name="de Souza W."/>
        </authorList>
    </citation>
    <scope>NUCLEOTIDE SEQUENCE [LARGE SCALE GENOMIC DNA]</scope>
    <source>
        <strain evidence="1">K</strain>
    </source>
</reference>
<accession>A0A1J4KC41</accession>
<gene>
    <name evidence="1" type="ORF">TRFO_22873</name>
</gene>
<organism evidence="1 2">
    <name type="scientific">Tritrichomonas foetus</name>
    <dbReference type="NCBI Taxonomy" id="1144522"/>
    <lineage>
        <taxon>Eukaryota</taxon>
        <taxon>Metamonada</taxon>
        <taxon>Parabasalia</taxon>
        <taxon>Tritrichomonadida</taxon>
        <taxon>Tritrichomonadidae</taxon>
        <taxon>Tritrichomonas</taxon>
    </lineage>
</organism>
<dbReference type="AlphaFoldDB" id="A0A1J4KC41"/>
<evidence type="ECO:0000313" key="1">
    <source>
        <dbReference type="EMBL" id="OHT08538.1"/>
    </source>
</evidence>
<proteinExistence type="predicted"/>
<name>A0A1J4KC41_9EUKA</name>
<protein>
    <submittedName>
        <fullName evidence="1">Uncharacterized protein</fullName>
    </submittedName>
</protein>
<dbReference type="VEuPathDB" id="TrichDB:TRFO_22873"/>
<dbReference type="RefSeq" id="XP_068361674.1">
    <property type="nucleotide sequence ID" value="XM_068502823.1"/>
</dbReference>
<evidence type="ECO:0000313" key="2">
    <source>
        <dbReference type="Proteomes" id="UP000179807"/>
    </source>
</evidence>
<dbReference type="EMBL" id="MLAK01000664">
    <property type="protein sequence ID" value="OHT08538.1"/>
    <property type="molecule type" value="Genomic_DNA"/>
</dbReference>
<comment type="caution">
    <text evidence="1">The sequence shown here is derived from an EMBL/GenBank/DDBJ whole genome shotgun (WGS) entry which is preliminary data.</text>
</comment>
<sequence>MSDILFTISRNRTFIEILTNFSLHHHKLSDQIDTSNNYNGEGNLTEKYDKWLNKRRAEFLNQYEKELDNVFDQDSASSFHGNLYNLNRNPFKIKPIHQMFSNITNYLIKGIPCQPIFFPSDFDALSEVLQCSISLPNPLSIMLVIEKWCFLSPLLASFEKYNLLHQIDISYEIDRNDEKTFSNNSVCMMKNKTHDFDPNFNTNLHCGQFCSYFKDSEETTKEYFQLIDSHKSDDIEDLFGFYDSNCPVATIHWYNKNKTAKTAKIKLKITTSFSFLRLVSKRSIFYGFDINDMFKDWKILIFGEFLYNINFSTIFPDIYFPTLDFSTINEEIEYFKNNQFTNHKILHSFITSILQSINALIKMSPSNNKKSSISSLFSFLFPFTNSNKEIKQKINDKTTITKSDFPRELNLASYHSTHTSHSYEAFIEEFNNLKIQDQNTLIKLSMILSFINITQCFQITPTSIEVSIEIEYIYHTIISSNVLWLKDLVTLSPIESTEGDFFIPYLQSFVSLFCAPENYTIDFSQPIDPKEENQFGVNVIRINNPFTSGIRILSWYPIFYREYMKIRKAMIPPLNCYLTGSPGIGKSTIIPYIILHLLFGEDFQESIVIDYYSDHKPITLEHSVFIRKIKNQFFVGDIKRKTETDLNTIFIFTSLYIIINYQPIKITPDNFNHFCNQEISKVSQINHQIFQMKGDKIQFVSGRNYLHIFDGLVPRFRNSGYLICSSYFSRKFSFSTERPIYAPVCDTIELKHIANLCMRCDKKKILLRFKSIAKMVNKNIRQIFLYAFYERRNDVFTVIQRDMLNILQRKMWEQSISPPNFFRGINLSGAGLLFIIYVELSGIFNDITEENIQYTSTVSWECVMKFCNDGEQELASKLDKALSHPKFGSLFNPNIRDVFLEFSSDLLLWKPVILKCKRIIYKNNKNLSLDNNAYVLMLSSSKEIQSVTEISQFPELVNNDDVFYYFNAPSRTHFFDSLLLYNGHLFLFQDTLNLSYYSNENGLNKLLENFKIQESEQFIVNSISIIYLRNLPLPNDLIFIENEDQVTCRKILSKHHPFINIWCSEIDYNETINLRCCFSKDITNLKDNHQVNNKYKQIMHNSNSEFFRMINSFK</sequence>
<dbReference type="Proteomes" id="UP000179807">
    <property type="component" value="Unassembled WGS sequence"/>
</dbReference>